<feature type="active site" description="Proton donor/acceptor" evidence="7">
    <location>
        <position position="192"/>
    </location>
</feature>
<evidence type="ECO:0000259" key="9">
    <source>
        <dbReference type="PROSITE" id="PS52029"/>
    </source>
</evidence>
<comment type="caution">
    <text evidence="10">The sequence shown here is derived from an EMBL/GenBank/DDBJ whole genome shotgun (WGS) entry which is preliminary data.</text>
</comment>
<gene>
    <name evidence="10" type="ORF">CCR82_16110</name>
</gene>
<dbReference type="GO" id="GO:0071555">
    <property type="term" value="P:cell wall organization"/>
    <property type="evidence" value="ECO:0007669"/>
    <property type="project" value="UniProtKB-UniRule"/>
</dbReference>
<keyword evidence="5 7" id="KW-0573">Peptidoglycan synthesis</keyword>
<dbReference type="PANTHER" id="PTHR30582">
    <property type="entry name" value="L,D-TRANSPEPTIDASE"/>
    <property type="match status" value="1"/>
</dbReference>
<dbReference type="GO" id="GO:0018104">
    <property type="term" value="P:peptidoglycan-protein cross-linking"/>
    <property type="evidence" value="ECO:0007669"/>
    <property type="project" value="TreeGrafter"/>
</dbReference>
<evidence type="ECO:0000256" key="1">
    <source>
        <dbReference type="ARBA" id="ARBA00004752"/>
    </source>
</evidence>
<feature type="active site" description="Nucleophile" evidence="7">
    <location>
        <position position="207"/>
    </location>
</feature>
<keyword evidence="11" id="KW-1185">Reference proteome</keyword>
<dbReference type="GO" id="GO:0005576">
    <property type="term" value="C:extracellular region"/>
    <property type="evidence" value="ECO:0007669"/>
    <property type="project" value="TreeGrafter"/>
</dbReference>
<protein>
    <recommendedName>
        <fullName evidence="9">L,D-TPase catalytic domain-containing protein</fullName>
    </recommendedName>
</protein>
<evidence type="ECO:0000256" key="2">
    <source>
        <dbReference type="ARBA" id="ARBA00005992"/>
    </source>
</evidence>
<dbReference type="SUPFAM" id="SSF141523">
    <property type="entry name" value="L,D-transpeptidase catalytic domain-like"/>
    <property type="match status" value="1"/>
</dbReference>
<accession>A0AAJ0UIB2</accession>
<evidence type="ECO:0000313" key="11">
    <source>
        <dbReference type="Proteomes" id="UP001296967"/>
    </source>
</evidence>
<proteinExistence type="inferred from homology"/>
<feature type="compositionally biased region" description="Low complexity" evidence="8">
    <location>
        <begin position="351"/>
        <end position="364"/>
    </location>
</feature>
<sequence>MSPRVMHIRTTHRTRIGHSLWAPLFALGLVLLLGGCAQLPSQSAAKTSAQLPDDVDLNEIEEIEVAQEAIPEPQEDPEPGPLYEWDGRGRRISHVVIDTNAQRARFYDGLEQVGWTTIASGVSSHPTPSGEFEVIEKVAKKRSNLYGRIYNASGGLHKSNAHSRDPIPEGGKFVGARMPHFMRMTYDGIGMHAGAIPQPGQPASHGCIRLPDEVASSLFAHADIGTRVTVIGNGPDYGDYAERIRQQRAQERRNRVAKAERQSEASTEAPAERNEDSGSESQTEAQAETPPRTDNTAAEAEETDSTTADQPETSVGRSEPVNAPSSQDRQEQGRSAPPRTDTTEALSGTSADTVDAAETATAEAQGSEPRQAVEDRAPTAPRRLPAPESPPIQSVDLGASNNDDG</sequence>
<reference evidence="10" key="2">
    <citation type="journal article" date="2020" name="Microorganisms">
        <title>Osmotic Adaptation and Compatible Solute Biosynthesis of Phototrophic Bacteria as Revealed from Genome Analyses.</title>
        <authorList>
            <person name="Imhoff J.F."/>
            <person name="Rahn T."/>
            <person name="Kunzel S."/>
            <person name="Keller A."/>
            <person name="Neulinger S.C."/>
        </authorList>
    </citation>
    <scope>NUCLEOTIDE SEQUENCE</scope>
    <source>
        <strain evidence="10">DSM 4395</strain>
    </source>
</reference>
<keyword evidence="6 7" id="KW-0961">Cell wall biogenesis/degradation</keyword>
<dbReference type="Pfam" id="PF03734">
    <property type="entry name" value="YkuD"/>
    <property type="match status" value="1"/>
</dbReference>
<organism evidence="10 11">
    <name type="scientific">Halochromatium salexigens</name>
    <name type="common">Chromatium salexigens</name>
    <dbReference type="NCBI Taxonomy" id="49447"/>
    <lineage>
        <taxon>Bacteria</taxon>
        <taxon>Pseudomonadati</taxon>
        <taxon>Pseudomonadota</taxon>
        <taxon>Gammaproteobacteria</taxon>
        <taxon>Chromatiales</taxon>
        <taxon>Chromatiaceae</taxon>
        <taxon>Halochromatium</taxon>
    </lineage>
</organism>
<dbReference type="GO" id="GO:0071972">
    <property type="term" value="F:peptidoglycan L,D-transpeptidase activity"/>
    <property type="evidence" value="ECO:0007669"/>
    <property type="project" value="TreeGrafter"/>
</dbReference>
<evidence type="ECO:0000256" key="5">
    <source>
        <dbReference type="ARBA" id="ARBA00022984"/>
    </source>
</evidence>
<keyword evidence="3" id="KW-0808">Transferase</keyword>
<dbReference type="EMBL" id="NHSF01000074">
    <property type="protein sequence ID" value="MBK5932014.1"/>
    <property type="molecule type" value="Genomic_DNA"/>
</dbReference>
<comment type="pathway">
    <text evidence="1 7">Cell wall biogenesis; peptidoglycan biosynthesis.</text>
</comment>
<dbReference type="Proteomes" id="UP001296967">
    <property type="component" value="Unassembled WGS sequence"/>
</dbReference>
<evidence type="ECO:0000256" key="4">
    <source>
        <dbReference type="ARBA" id="ARBA00022960"/>
    </source>
</evidence>
<dbReference type="PROSITE" id="PS52029">
    <property type="entry name" value="LD_TPASE"/>
    <property type="match status" value="1"/>
</dbReference>
<dbReference type="GO" id="GO:0008360">
    <property type="term" value="P:regulation of cell shape"/>
    <property type="evidence" value="ECO:0007669"/>
    <property type="project" value="UniProtKB-UniRule"/>
</dbReference>
<dbReference type="InterPro" id="IPR038063">
    <property type="entry name" value="Transpep_catalytic_dom"/>
</dbReference>
<feature type="region of interest" description="Disordered" evidence="8">
    <location>
        <begin position="248"/>
        <end position="405"/>
    </location>
</feature>
<dbReference type="AlphaFoldDB" id="A0AAJ0UIB2"/>
<evidence type="ECO:0000256" key="6">
    <source>
        <dbReference type="ARBA" id="ARBA00023316"/>
    </source>
</evidence>
<dbReference type="InterPro" id="IPR050979">
    <property type="entry name" value="LD-transpeptidase"/>
</dbReference>
<dbReference type="GO" id="GO:0016740">
    <property type="term" value="F:transferase activity"/>
    <property type="evidence" value="ECO:0007669"/>
    <property type="project" value="UniProtKB-KW"/>
</dbReference>
<evidence type="ECO:0000256" key="3">
    <source>
        <dbReference type="ARBA" id="ARBA00022679"/>
    </source>
</evidence>
<evidence type="ECO:0000256" key="8">
    <source>
        <dbReference type="SAM" id="MobiDB-lite"/>
    </source>
</evidence>
<reference evidence="10" key="1">
    <citation type="submission" date="2017-05" db="EMBL/GenBank/DDBJ databases">
        <authorList>
            <person name="Imhoff J.F."/>
            <person name="Rahn T."/>
            <person name="Kuenzel S."/>
            <person name="Neulinger S.C."/>
        </authorList>
    </citation>
    <scope>NUCLEOTIDE SEQUENCE</scope>
    <source>
        <strain evidence="10">DSM 4395</strain>
    </source>
</reference>
<dbReference type="PANTHER" id="PTHR30582:SF2">
    <property type="entry name" value="L,D-TRANSPEPTIDASE YCIB-RELATED"/>
    <property type="match status" value="1"/>
</dbReference>
<evidence type="ECO:0000256" key="7">
    <source>
        <dbReference type="PROSITE-ProRule" id="PRU01373"/>
    </source>
</evidence>
<feature type="compositionally biased region" description="Basic and acidic residues" evidence="8">
    <location>
        <begin position="248"/>
        <end position="263"/>
    </location>
</feature>
<dbReference type="Gene3D" id="2.40.440.10">
    <property type="entry name" value="L,D-transpeptidase catalytic domain-like"/>
    <property type="match status" value="1"/>
</dbReference>
<keyword evidence="4 7" id="KW-0133">Cell shape</keyword>
<feature type="domain" description="L,D-TPase catalytic" evidence="9">
    <location>
        <begin position="93"/>
        <end position="231"/>
    </location>
</feature>
<comment type="similarity">
    <text evidence="2">Belongs to the YkuD family.</text>
</comment>
<dbReference type="InterPro" id="IPR005490">
    <property type="entry name" value="LD_TPept_cat_dom"/>
</dbReference>
<name>A0AAJ0UIB2_HALSE</name>
<dbReference type="CDD" id="cd16913">
    <property type="entry name" value="YkuD_like"/>
    <property type="match status" value="1"/>
</dbReference>
<evidence type="ECO:0000313" key="10">
    <source>
        <dbReference type="EMBL" id="MBK5932014.1"/>
    </source>
</evidence>